<proteinExistence type="predicted"/>
<dbReference type="OrthoDB" id="9807426at2"/>
<evidence type="ECO:0000313" key="2">
    <source>
        <dbReference type="EMBL" id="BBO69669.1"/>
    </source>
</evidence>
<dbReference type="PROSITE" id="PS51186">
    <property type="entry name" value="GNAT"/>
    <property type="match status" value="1"/>
</dbReference>
<dbReference type="Proteomes" id="UP000427906">
    <property type="component" value="Chromosome"/>
</dbReference>
<dbReference type="Gene3D" id="3.40.630.30">
    <property type="match status" value="1"/>
</dbReference>
<dbReference type="InterPro" id="IPR016181">
    <property type="entry name" value="Acyl_CoA_acyltransferase"/>
</dbReference>
<dbReference type="SUPFAM" id="SSF55729">
    <property type="entry name" value="Acyl-CoA N-acyltransferases (Nat)"/>
    <property type="match status" value="1"/>
</dbReference>
<dbReference type="Pfam" id="PF00583">
    <property type="entry name" value="Acetyltransf_1"/>
    <property type="match status" value="1"/>
</dbReference>
<dbReference type="GO" id="GO:0016747">
    <property type="term" value="F:acyltransferase activity, transferring groups other than amino-acyl groups"/>
    <property type="evidence" value="ECO:0007669"/>
    <property type="project" value="InterPro"/>
</dbReference>
<gene>
    <name evidence="2" type="ORF">DSCA_35990</name>
</gene>
<dbReference type="KEGG" id="dalk:DSCA_35990"/>
<sequence>MAEFIKTYIHKIEKQFKKASAGMRTLRSGGSNGVRLNGTRLVIRPPVPADVNNLLRMHRRLSKETLYFRYLTLYQPGIKDMQAVCDMPPSEGAALVAQRNDTDGTIIGLAYYRFDRSYPDGRPEFAIVVEDGFQGRGVGKALLKRLCRSAAALGLKTLNASIHPQNRRMRHLLWRTDYPFDEHEASDTVEAAIHLQPGPAAGPRRSFGNGRLADPFAGLDLELIL</sequence>
<dbReference type="InterPro" id="IPR000182">
    <property type="entry name" value="GNAT_dom"/>
</dbReference>
<dbReference type="EMBL" id="AP021874">
    <property type="protein sequence ID" value="BBO69669.1"/>
    <property type="molecule type" value="Genomic_DNA"/>
</dbReference>
<keyword evidence="3" id="KW-1185">Reference proteome</keyword>
<dbReference type="RefSeq" id="WP_155317685.1">
    <property type="nucleotide sequence ID" value="NZ_AP021874.1"/>
</dbReference>
<evidence type="ECO:0000259" key="1">
    <source>
        <dbReference type="PROSITE" id="PS51186"/>
    </source>
</evidence>
<accession>A0A5K7YP78</accession>
<reference evidence="2 3" key="1">
    <citation type="submission" date="2019-11" db="EMBL/GenBank/DDBJ databases">
        <title>Comparative genomics of hydrocarbon-degrading Desulfosarcina strains.</title>
        <authorList>
            <person name="Watanabe M."/>
            <person name="Kojima H."/>
            <person name="Fukui M."/>
        </authorList>
    </citation>
    <scope>NUCLEOTIDE SEQUENCE [LARGE SCALE GENOMIC DNA]</scope>
    <source>
        <strain evidence="2 3">PL12</strain>
    </source>
</reference>
<evidence type="ECO:0000313" key="3">
    <source>
        <dbReference type="Proteomes" id="UP000427906"/>
    </source>
</evidence>
<dbReference type="CDD" id="cd04301">
    <property type="entry name" value="NAT_SF"/>
    <property type="match status" value="1"/>
</dbReference>
<feature type="domain" description="N-acetyltransferase" evidence="1">
    <location>
        <begin position="41"/>
        <end position="196"/>
    </location>
</feature>
<name>A0A5K7YP78_9BACT</name>
<organism evidence="2 3">
    <name type="scientific">Desulfosarcina alkanivorans</name>
    <dbReference type="NCBI Taxonomy" id="571177"/>
    <lineage>
        <taxon>Bacteria</taxon>
        <taxon>Pseudomonadati</taxon>
        <taxon>Thermodesulfobacteriota</taxon>
        <taxon>Desulfobacteria</taxon>
        <taxon>Desulfobacterales</taxon>
        <taxon>Desulfosarcinaceae</taxon>
        <taxon>Desulfosarcina</taxon>
    </lineage>
</organism>
<dbReference type="AlphaFoldDB" id="A0A5K7YP78"/>
<protein>
    <recommendedName>
        <fullName evidence="1">N-acetyltransferase domain-containing protein</fullName>
    </recommendedName>
</protein>